<organism evidence="3 4">
    <name type="scientific">Haloplanus vescus</name>
    <dbReference type="NCBI Taxonomy" id="555874"/>
    <lineage>
        <taxon>Archaea</taxon>
        <taxon>Methanobacteriati</taxon>
        <taxon>Methanobacteriota</taxon>
        <taxon>Stenosarchaea group</taxon>
        <taxon>Halobacteria</taxon>
        <taxon>Halobacteriales</taxon>
        <taxon>Haloferacaceae</taxon>
        <taxon>Haloplanus</taxon>
    </lineage>
</organism>
<feature type="region of interest" description="Disordered" evidence="1">
    <location>
        <begin position="1"/>
        <end position="21"/>
    </location>
</feature>
<evidence type="ECO:0000313" key="3">
    <source>
        <dbReference type="EMBL" id="SDZ83440.1"/>
    </source>
</evidence>
<evidence type="ECO:0000259" key="2">
    <source>
        <dbReference type="Pfam" id="PF10006"/>
    </source>
</evidence>
<gene>
    <name evidence="3" type="ORF">SAMN04488065_0657</name>
</gene>
<keyword evidence="4" id="KW-1185">Reference proteome</keyword>
<accession>A0A1H3W8Z9</accession>
<evidence type="ECO:0000256" key="1">
    <source>
        <dbReference type="SAM" id="MobiDB-lite"/>
    </source>
</evidence>
<protein>
    <submittedName>
        <fullName evidence="3">Uncharacterized conserved protein</fullName>
    </submittedName>
</protein>
<sequence>MPGPTIDVRELPPSQRHPKIHNAFDDLESGEELTLINDHDPKPLFYEMQAEVDAFDPEGYNVERQHEDKFVATFPKK</sequence>
<evidence type="ECO:0000313" key="4">
    <source>
        <dbReference type="Proteomes" id="UP000236755"/>
    </source>
</evidence>
<dbReference type="Pfam" id="PF10006">
    <property type="entry name" value="DUF2249"/>
    <property type="match status" value="1"/>
</dbReference>
<name>A0A1H3W8Z9_9EURY</name>
<feature type="domain" description="DUF2249" evidence="2">
    <location>
        <begin position="5"/>
        <end position="75"/>
    </location>
</feature>
<dbReference type="InterPro" id="IPR018720">
    <property type="entry name" value="DUF2249"/>
</dbReference>
<dbReference type="AlphaFoldDB" id="A0A1H3W8Z9"/>
<dbReference type="RefSeq" id="WP_092631367.1">
    <property type="nucleotide sequence ID" value="NZ_FNQT01000001.1"/>
</dbReference>
<dbReference type="OrthoDB" id="198577at2157"/>
<proteinExistence type="predicted"/>
<dbReference type="Proteomes" id="UP000236755">
    <property type="component" value="Unassembled WGS sequence"/>
</dbReference>
<dbReference type="STRING" id="555874.SAMN04488065_0657"/>
<reference evidence="3 4" key="1">
    <citation type="submission" date="2016-10" db="EMBL/GenBank/DDBJ databases">
        <authorList>
            <person name="de Groot N.N."/>
        </authorList>
    </citation>
    <scope>NUCLEOTIDE SEQUENCE [LARGE SCALE GENOMIC DNA]</scope>
    <source>
        <strain evidence="3 4">CGMCC 1.8712</strain>
    </source>
</reference>
<dbReference type="EMBL" id="FNQT01000001">
    <property type="protein sequence ID" value="SDZ83440.1"/>
    <property type="molecule type" value="Genomic_DNA"/>
</dbReference>